<keyword evidence="8" id="KW-1185">Reference proteome</keyword>
<keyword evidence="5" id="KW-0472">Membrane</keyword>
<keyword evidence="4" id="KW-0720">Serine protease</keyword>
<dbReference type="CDD" id="cd07023">
    <property type="entry name" value="S49_Sppa_N_C"/>
    <property type="match status" value="1"/>
</dbReference>
<evidence type="ECO:0000256" key="4">
    <source>
        <dbReference type="ARBA" id="ARBA00022825"/>
    </source>
</evidence>
<keyword evidence="5" id="KW-1133">Transmembrane helix</keyword>
<dbReference type="Proteomes" id="UP000193200">
    <property type="component" value="Unassembled WGS sequence"/>
</dbReference>
<feature type="transmembrane region" description="Helical" evidence="5">
    <location>
        <begin position="20"/>
        <end position="38"/>
    </location>
</feature>
<reference evidence="7 8" key="1">
    <citation type="submission" date="2017-03" db="EMBL/GenBank/DDBJ databases">
        <authorList>
            <person name="Afonso C.L."/>
            <person name="Miller P.J."/>
            <person name="Scott M.A."/>
            <person name="Spackman E."/>
            <person name="Goraichik I."/>
            <person name="Dimitrov K.M."/>
            <person name="Suarez D.L."/>
            <person name="Swayne D.E."/>
        </authorList>
    </citation>
    <scope>NUCLEOTIDE SEQUENCE [LARGE SCALE GENOMIC DNA]</scope>
    <source>
        <strain evidence="7 8">CECT 7691</strain>
    </source>
</reference>
<name>A0A1Y5RPL5_9PROT</name>
<proteinExistence type="inferred from homology"/>
<comment type="similarity">
    <text evidence="1">Belongs to the peptidase S49 family.</text>
</comment>
<evidence type="ECO:0000256" key="2">
    <source>
        <dbReference type="ARBA" id="ARBA00022670"/>
    </source>
</evidence>
<dbReference type="InterPro" id="IPR002142">
    <property type="entry name" value="Peptidase_S49"/>
</dbReference>
<keyword evidence="5" id="KW-0812">Transmembrane</keyword>
<evidence type="ECO:0000256" key="3">
    <source>
        <dbReference type="ARBA" id="ARBA00022801"/>
    </source>
</evidence>
<gene>
    <name evidence="7" type="primary">sppA_1</name>
    <name evidence="7" type="ORF">OCH7691_00594</name>
</gene>
<accession>A0A1Y5RPL5</accession>
<protein>
    <submittedName>
        <fullName evidence="7">Putative signal peptide peptidase SppA</fullName>
        <ecNumber evidence="7">3.4.21.-</ecNumber>
    </submittedName>
</protein>
<dbReference type="PANTHER" id="PTHR42987:SF6">
    <property type="entry name" value="PROTEINASE IV"/>
    <property type="match status" value="1"/>
</dbReference>
<dbReference type="NCBIfam" id="TIGR00706">
    <property type="entry name" value="SppA_dom"/>
    <property type="match status" value="1"/>
</dbReference>
<dbReference type="GO" id="GO:0006508">
    <property type="term" value="P:proteolysis"/>
    <property type="evidence" value="ECO:0007669"/>
    <property type="project" value="UniProtKB-KW"/>
</dbReference>
<evidence type="ECO:0000313" key="7">
    <source>
        <dbReference type="EMBL" id="SLN22419.1"/>
    </source>
</evidence>
<dbReference type="InterPro" id="IPR047272">
    <property type="entry name" value="S49_SppA_C"/>
</dbReference>
<dbReference type="OrthoDB" id="9764363at2"/>
<dbReference type="Gene3D" id="3.90.226.10">
    <property type="entry name" value="2-enoyl-CoA Hydratase, Chain A, domain 1"/>
    <property type="match status" value="1"/>
</dbReference>
<evidence type="ECO:0000256" key="5">
    <source>
        <dbReference type="SAM" id="Phobius"/>
    </source>
</evidence>
<evidence type="ECO:0000313" key="8">
    <source>
        <dbReference type="Proteomes" id="UP000193200"/>
    </source>
</evidence>
<dbReference type="InterPro" id="IPR004635">
    <property type="entry name" value="Pept_S49_SppA"/>
</dbReference>
<dbReference type="AlphaFoldDB" id="A0A1Y5RPL5"/>
<evidence type="ECO:0000259" key="6">
    <source>
        <dbReference type="Pfam" id="PF01343"/>
    </source>
</evidence>
<keyword evidence="3 7" id="KW-0378">Hydrolase</keyword>
<feature type="domain" description="Peptidase S49" evidence="6">
    <location>
        <begin position="106"/>
        <end position="256"/>
    </location>
</feature>
<dbReference type="EMBL" id="FWFR01000001">
    <property type="protein sequence ID" value="SLN22419.1"/>
    <property type="molecule type" value="Genomic_DNA"/>
</dbReference>
<dbReference type="Gene3D" id="6.20.330.10">
    <property type="match status" value="1"/>
</dbReference>
<dbReference type="PANTHER" id="PTHR42987">
    <property type="entry name" value="PEPTIDASE S49"/>
    <property type="match status" value="1"/>
</dbReference>
<dbReference type="InParanoid" id="A0A1Y5RPL5"/>
<evidence type="ECO:0000256" key="1">
    <source>
        <dbReference type="ARBA" id="ARBA00008683"/>
    </source>
</evidence>
<dbReference type="InterPro" id="IPR029045">
    <property type="entry name" value="ClpP/crotonase-like_dom_sf"/>
</dbReference>
<keyword evidence="2" id="KW-0645">Protease</keyword>
<dbReference type="RefSeq" id="WP_085881920.1">
    <property type="nucleotide sequence ID" value="NZ_FWFR01000001.1"/>
</dbReference>
<dbReference type="SUPFAM" id="SSF52096">
    <property type="entry name" value="ClpP/crotonase"/>
    <property type="match status" value="1"/>
</dbReference>
<dbReference type="GO" id="GO:0008236">
    <property type="term" value="F:serine-type peptidase activity"/>
    <property type="evidence" value="ECO:0007669"/>
    <property type="project" value="UniProtKB-KW"/>
</dbReference>
<sequence length="308" mass="33105">MSLESDAIVDRRRLKRRLSIWRLLAVVIGIALVVYASGSFVNVDGLGRAHVARLSVEGVIVEDPRLDAALEAVRNNDNARALLVHINSPGGSTYGGERLYQGLRRVAENKPVVAVIGTLGTSAGYMAAIAADRVFAGESSLTGSIGVLMQFAEFSELLETLGIRAEQLTSGPLKGEPSPVKPLSPLARVATQSLIDQTHEWFVGLVATRRPFDLATARRLANGQVFIGRGALQADLIDAIGGEREARDWLASEHDISTSLPSRGVSYLEPEAIVDRLVGKVTGKSFLTERLTLDGLVSVWHPDLPIVD</sequence>
<organism evidence="7 8">
    <name type="scientific">Oceanibacterium hippocampi</name>
    <dbReference type="NCBI Taxonomy" id="745714"/>
    <lineage>
        <taxon>Bacteria</taxon>
        <taxon>Pseudomonadati</taxon>
        <taxon>Pseudomonadota</taxon>
        <taxon>Alphaproteobacteria</taxon>
        <taxon>Sneathiellales</taxon>
        <taxon>Sneathiellaceae</taxon>
        <taxon>Oceanibacterium</taxon>
    </lineage>
</organism>
<dbReference type="EC" id="3.4.21.-" evidence="7"/>
<dbReference type="Pfam" id="PF01343">
    <property type="entry name" value="Peptidase_S49"/>
    <property type="match status" value="1"/>
</dbReference>